<evidence type="ECO:0000256" key="1">
    <source>
        <dbReference type="SAM" id="MobiDB-lite"/>
    </source>
</evidence>
<name>A0A124SFW6_CYNCS</name>
<accession>A0A124SFW6</accession>
<dbReference type="Gramene" id="KVI04518">
    <property type="protein sequence ID" value="KVI04518"/>
    <property type="gene ID" value="Ccrd_017165"/>
</dbReference>
<dbReference type="AlphaFoldDB" id="A0A124SFW6"/>
<evidence type="ECO:0000313" key="2">
    <source>
        <dbReference type="EMBL" id="KVI04518.1"/>
    </source>
</evidence>
<comment type="caution">
    <text evidence="2">The sequence shown here is derived from an EMBL/GenBank/DDBJ whole genome shotgun (WGS) entry which is preliminary data.</text>
</comment>
<proteinExistence type="predicted"/>
<dbReference type="Proteomes" id="UP000243975">
    <property type="component" value="Unassembled WGS sequence"/>
</dbReference>
<reference evidence="2 3" key="1">
    <citation type="journal article" date="2016" name="Sci. Rep.">
        <title>The genome sequence of the outbreeding globe artichoke constructed de novo incorporating a phase-aware low-pass sequencing strategy of F1 progeny.</title>
        <authorList>
            <person name="Scaglione D."/>
            <person name="Reyes-Chin-Wo S."/>
            <person name="Acquadro A."/>
            <person name="Froenicke L."/>
            <person name="Portis E."/>
            <person name="Beitel C."/>
            <person name="Tirone M."/>
            <person name="Mauro R."/>
            <person name="Lo Monaco A."/>
            <person name="Mauromicale G."/>
            <person name="Faccioli P."/>
            <person name="Cattivelli L."/>
            <person name="Rieseberg L."/>
            <person name="Michelmore R."/>
            <person name="Lanteri S."/>
        </authorList>
    </citation>
    <scope>NUCLEOTIDE SEQUENCE [LARGE SCALE GENOMIC DNA]</scope>
    <source>
        <strain evidence="2">2C</strain>
    </source>
</reference>
<organism evidence="2 3">
    <name type="scientific">Cynara cardunculus var. scolymus</name>
    <name type="common">Globe artichoke</name>
    <name type="synonym">Cynara scolymus</name>
    <dbReference type="NCBI Taxonomy" id="59895"/>
    <lineage>
        <taxon>Eukaryota</taxon>
        <taxon>Viridiplantae</taxon>
        <taxon>Streptophyta</taxon>
        <taxon>Embryophyta</taxon>
        <taxon>Tracheophyta</taxon>
        <taxon>Spermatophyta</taxon>
        <taxon>Magnoliopsida</taxon>
        <taxon>eudicotyledons</taxon>
        <taxon>Gunneridae</taxon>
        <taxon>Pentapetalae</taxon>
        <taxon>asterids</taxon>
        <taxon>campanulids</taxon>
        <taxon>Asterales</taxon>
        <taxon>Asteraceae</taxon>
        <taxon>Carduoideae</taxon>
        <taxon>Cardueae</taxon>
        <taxon>Carduinae</taxon>
        <taxon>Cynara</taxon>
    </lineage>
</organism>
<evidence type="ECO:0000313" key="3">
    <source>
        <dbReference type="Proteomes" id="UP000243975"/>
    </source>
</evidence>
<gene>
    <name evidence="2" type="ORF">Ccrd_017165</name>
</gene>
<protein>
    <submittedName>
        <fullName evidence="2">Uncharacterized protein</fullName>
    </submittedName>
</protein>
<keyword evidence="3" id="KW-1185">Reference proteome</keyword>
<dbReference type="EMBL" id="LEKV01002018">
    <property type="protein sequence ID" value="KVI04518.1"/>
    <property type="molecule type" value="Genomic_DNA"/>
</dbReference>
<dbReference type="STRING" id="59895.A0A124SFW6"/>
<sequence>MWRSYRLQKTKKESKFSDTAENPLDVEDESNEVAILNVETICKGPPKSREDSKDDDNFEVQDQNIRKKVKSVKGDTKGREDNVKDGIPAKLGYYVVDSFDSQNMLIELENGVILITVKKIHEMIGATIGGAPLDSLVNDNCGCPYFCLSKMDDFNVVGKELCSGSSYSNDDSRGFSQDCFLEDNFFESISDNDEEDHFVLPAQGVTGSPCGDGVRIPSVPSEFQPVVGSIFASLEDGIEMYRMYADIAGFDIRLST</sequence>
<feature type="region of interest" description="Disordered" evidence="1">
    <location>
        <begin position="1"/>
        <end position="28"/>
    </location>
</feature>